<proteinExistence type="predicted"/>
<feature type="domain" description="Ssl1-like" evidence="1">
    <location>
        <begin position="70"/>
        <end position="111"/>
    </location>
</feature>
<dbReference type="AlphaFoldDB" id="A0A1X7UHL6"/>
<dbReference type="InParanoid" id="A0A1X7UHL6"/>
<dbReference type="OrthoDB" id="284275at2759"/>
<dbReference type="OMA" id="YERPWEA"/>
<dbReference type="InterPro" id="IPR036465">
    <property type="entry name" value="vWFA_dom_sf"/>
</dbReference>
<dbReference type="PANTHER" id="PTHR12695:SF2">
    <property type="entry name" value="GENERAL TRANSCRIPTION FACTOR IIH SUBUNIT 2-RELATED"/>
    <property type="match status" value="1"/>
</dbReference>
<dbReference type="STRING" id="400682.A0A1X7UHL6"/>
<dbReference type="Gene3D" id="3.40.50.410">
    <property type="entry name" value="von Willebrand factor, type A domain"/>
    <property type="match status" value="1"/>
</dbReference>
<dbReference type="EnsemblMetazoa" id="Aqu2.1.27262_001">
    <property type="protein sequence ID" value="Aqu2.1.27262_001"/>
    <property type="gene ID" value="Aqu2.1.27262"/>
</dbReference>
<name>A0A1X7UHL6_AMPQE</name>
<dbReference type="PANTHER" id="PTHR12695">
    <property type="entry name" value="GENERAL TRANSCRIPTION FACTOR IIH SUBUNIT 2"/>
    <property type="match status" value="1"/>
</dbReference>
<dbReference type="GO" id="GO:0006357">
    <property type="term" value="P:regulation of transcription by RNA polymerase II"/>
    <property type="evidence" value="ECO:0007669"/>
    <property type="project" value="TreeGrafter"/>
</dbReference>
<accession>A0A1X7UHL6</accession>
<organism evidence="2">
    <name type="scientific">Amphimedon queenslandica</name>
    <name type="common">Sponge</name>
    <dbReference type="NCBI Taxonomy" id="400682"/>
    <lineage>
        <taxon>Eukaryota</taxon>
        <taxon>Metazoa</taxon>
        <taxon>Porifera</taxon>
        <taxon>Demospongiae</taxon>
        <taxon>Heteroscleromorpha</taxon>
        <taxon>Haplosclerida</taxon>
        <taxon>Niphatidae</taxon>
        <taxon>Amphimedon</taxon>
    </lineage>
</organism>
<evidence type="ECO:0000313" key="2">
    <source>
        <dbReference type="EnsemblMetazoa" id="Aqu2.1.27262_001"/>
    </source>
</evidence>
<evidence type="ECO:0000259" key="1">
    <source>
        <dbReference type="Pfam" id="PF04056"/>
    </source>
</evidence>
<reference evidence="2" key="1">
    <citation type="submission" date="2017-05" db="UniProtKB">
        <authorList>
            <consortium name="EnsemblMetazoa"/>
        </authorList>
    </citation>
    <scope>IDENTIFICATION</scope>
</reference>
<sequence length="139" mass="16196">MEGDTVDVEEDGGGYTWEGEYERPWEAIQEDIEGHILAPDDDFMYKTKRRKLFNHESGVKLGIMRHILIVVDSTQSMNDKDLKPNRFTCTKTVLKKFLDEFFDFNPISQMTQGKINVGRRMNRSMIRRTRASEGNDSRS</sequence>
<dbReference type="Pfam" id="PF04056">
    <property type="entry name" value="Ssl1"/>
    <property type="match status" value="1"/>
</dbReference>
<dbReference type="GO" id="GO:0006289">
    <property type="term" value="P:nucleotide-excision repair"/>
    <property type="evidence" value="ECO:0007669"/>
    <property type="project" value="TreeGrafter"/>
</dbReference>
<dbReference type="GO" id="GO:0005675">
    <property type="term" value="C:transcription factor TFIIH holo complex"/>
    <property type="evidence" value="ECO:0007669"/>
    <property type="project" value="TreeGrafter"/>
</dbReference>
<dbReference type="eggNOG" id="KOG2807">
    <property type="taxonomic scope" value="Eukaryota"/>
</dbReference>
<dbReference type="InterPro" id="IPR007198">
    <property type="entry name" value="Ssl1-like"/>
</dbReference>
<protein>
    <recommendedName>
        <fullName evidence="1">Ssl1-like domain-containing protein</fullName>
    </recommendedName>
</protein>